<dbReference type="EMBL" id="PGFF01000001">
    <property type="protein sequence ID" value="PJJ72316.1"/>
    <property type="molecule type" value="Genomic_DNA"/>
</dbReference>
<dbReference type="PANTHER" id="PTHR43031">
    <property type="entry name" value="FAD-DEPENDENT OXIDOREDUCTASE"/>
    <property type="match status" value="1"/>
</dbReference>
<dbReference type="InterPro" id="IPR050229">
    <property type="entry name" value="GlpE_sulfurtransferase"/>
</dbReference>
<keyword evidence="3" id="KW-1185">Reference proteome</keyword>
<keyword evidence="2" id="KW-0808">Transferase</keyword>
<evidence type="ECO:0000313" key="3">
    <source>
        <dbReference type="Proteomes" id="UP000228758"/>
    </source>
</evidence>
<reference evidence="2 3" key="1">
    <citation type="submission" date="2017-11" db="EMBL/GenBank/DDBJ databases">
        <title>Genomic Encyclopedia of Archaeal and Bacterial Type Strains, Phase II (KMG-II): From Individual Species to Whole Genera.</title>
        <authorList>
            <person name="Goeker M."/>
        </authorList>
    </citation>
    <scope>NUCLEOTIDE SEQUENCE [LARGE SCALE GENOMIC DNA]</scope>
    <source>
        <strain evidence="2 3">DSM 27393</strain>
    </source>
</reference>
<dbReference type="PANTHER" id="PTHR43031:SF1">
    <property type="entry name" value="PYRIDINE NUCLEOTIDE-DISULPHIDE OXIDOREDUCTASE"/>
    <property type="match status" value="1"/>
</dbReference>
<sequence>MGDDAGVPAVPVQTAIAGEGWLLDVREEHEWNAGHAPDAHWIPMSRFGERVDELPAGERILVICRSGARSATVTEALRDAGYDAVNVDGGMLAWQSAEGVLVAEGDASPRI</sequence>
<evidence type="ECO:0000313" key="2">
    <source>
        <dbReference type="EMBL" id="PJJ72316.1"/>
    </source>
</evidence>
<dbReference type="SMART" id="SM00450">
    <property type="entry name" value="RHOD"/>
    <property type="match status" value="1"/>
</dbReference>
<dbReference type="CDD" id="cd00158">
    <property type="entry name" value="RHOD"/>
    <property type="match status" value="1"/>
</dbReference>
<dbReference type="InterPro" id="IPR001763">
    <property type="entry name" value="Rhodanese-like_dom"/>
</dbReference>
<dbReference type="Proteomes" id="UP000228758">
    <property type="component" value="Unassembled WGS sequence"/>
</dbReference>
<comment type="caution">
    <text evidence="2">The sequence shown here is derived from an EMBL/GenBank/DDBJ whole genome shotgun (WGS) entry which is preliminary data.</text>
</comment>
<organism evidence="2 3">
    <name type="scientific">Diaminobutyricimonas aerilata</name>
    <dbReference type="NCBI Taxonomy" id="1162967"/>
    <lineage>
        <taxon>Bacteria</taxon>
        <taxon>Bacillati</taxon>
        <taxon>Actinomycetota</taxon>
        <taxon>Actinomycetes</taxon>
        <taxon>Micrococcales</taxon>
        <taxon>Microbacteriaceae</taxon>
        <taxon>Diaminobutyricimonas</taxon>
    </lineage>
</organism>
<protein>
    <submittedName>
        <fullName evidence="2">Rhodanese-related sulfurtransferase</fullName>
    </submittedName>
</protein>
<dbReference type="PROSITE" id="PS50206">
    <property type="entry name" value="RHODANESE_3"/>
    <property type="match status" value="1"/>
</dbReference>
<dbReference type="Pfam" id="PF00581">
    <property type="entry name" value="Rhodanese"/>
    <property type="match status" value="1"/>
</dbReference>
<dbReference type="Gene3D" id="3.40.250.10">
    <property type="entry name" value="Rhodanese-like domain"/>
    <property type="match status" value="1"/>
</dbReference>
<gene>
    <name evidence="2" type="ORF">CLV46_1883</name>
</gene>
<feature type="domain" description="Rhodanese" evidence="1">
    <location>
        <begin position="16"/>
        <end position="103"/>
    </location>
</feature>
<dbReference type="OrthoDB" id="9800872at2"/>
<dbReference type="SUPFAM" id="SSF52821">
    <property type="entry name" value="Rhodanese/Cell cycle control phosphatase"/>
    <property type="match status" value="1"/>
</dbReference>
<evidence type="ECO:0000259" key="1">
    <source>
        <dbReference type="PROSITE" id="PS50206"/>
    </source>
</evidence>
<accession>A0A2M9CKA0</accession>
<name>A0A2M9CKA0_9MICO</name>
<dbReference type="AlphaFoldDB" id="A0A2M9CKA0"/>
<dbReference type="GO" id="GO:0016740">
    <property type="term" value="F:transferase activity"/>
    <property type="evidence" value="ECO:0007669"/>
    <property type="project" value="UniProtKB-KW"/>
</dbReference>
<dbReference type="RefSeq" id="WP_100364524.1">
    <property type="nucleotide sequence ID" value="NZ_PGFF01000001.1"/>
</dbReference>
<proteinExistence type="predicted"/>
<dbReference type="InterPro" id="IPR036873">
    <property type="entry name" value="Rhodanese-like_dom_sf"/>
</dbReference>